<sequence>MEFLNDTFDYHINWKSRGYHPGQHKSAQRGMGIEFAGHATIIDYPDPRRIDIRQTIRDPFEQVQVRIFNQRSATPIVIASDLSASMNFGTDKSKHKFASEIASIITNSVMAKSDAIGFIGFNDKIDPSWVSPLSYRPHRTEALIQRLSSYHAKSSGQKGMGNLYQHIPKDQTLVFLISDFHMPMVDIRSTLRHLRKHRVIPVILWNKNEYENLPKFGVITINDPESGQEQTIFLRGNMLEKIKASYSKRKTDLEEVFLEYDCPPFFVGEKFDTFAMSQYFNEYFHA</sequence>
<dbReference type="AlphaFoldDB" id="A0P6C3"/>
<keyword evidence="3" id="KW-1185">Reference proteome</keyword>
<evidence type="ECO:0000313" key="2">
    <source>
        <dbReference type="EMBL" id="EAV47083.1"/>
    </source>
</evidence>
<name>A0P6C3_9PROT</name>
<proteinExistence type="predicted"/>
<dbReference type="SUPFAM" id="SSF53300">
    <property type="entry name" value="vWA-like"/>
    <property type="match status" value="1"/>
</dbReference>
<accession>A0P6C3</accession>
<gene>
    <name evidence="2" type="ORF">MB2181_03380</name>
</gene>
<evidence type="ECO:0000313" key="3">
    <source>
        <dbReference type="Proteomes" id="UP000054262"/>
    </source>
</evidence>
<dbReference type="EMBL" id="AAUX01000001">
    <property type="protein sequence ID" value="EAV47083.1"/>
    <property type="molecule type" value="Genomic_DNA"/>
</dbReference>
<dbReference type="Proteomes" id="UP000054262">
    <property type="component" value="Unassembled WGS sequence"/>
</dbReference>
<feature type="domain" description="DUF58" evidence="1">
    <location>
        <begin position="47"/>
        <end position="248"/>
    </location>
</feature>
<dbReference type="Gene3D" id="3.40.50.410">
    <property type="entry name" value="von Willebrand factor, type A domain"/>
    <property type="match status" value="1"/>
</dbReference>
<evidence type="ECO:0000259" key="1">
    <source>
        <dbReference type="Pfam" id="PF01882"/>
    </source>
</evidence>
<organism evidence="2 3">
    <name type="scientific">Methylophilales bacterium HTCC2181</name>
    <dbReference type="NCBI Taxonomy" id="383631"/>
    <lineage>
        <taxon>Bacteria</taxon>
        <taxon>Pseudomonadati</taxon>
        <taxon>Pseudomonadota</taxon>
        <taxon>Betaproteobacteria</taxon>
        <taxon>Nitrosomonadales</taxon>
        <taxon>OM43 clade</taxon>
    </lineage>
</organism>
<dbReference type="PANTHER" id="PTHR33608">
    <property type="entry name" value="BLL2464 PROTEIN"/>
    <property type="match status" value="1"/>
</dbReference>
<dbReference type="InterPro" id="IPR002881">
    <property type="entry name" value="DUF58"/>
</dbReference>
<dbReference type="PANTHER" id="PTHR33608:SF6">
    <property type="entry name" value="BLL2464 PROTEIN"/>
    <property type="match status" value="1"/>
</dbReference>
<dbReference type="Pfam" id="PF01882">
    <property type="entry name" value="DUF58"/>
    <property type="match status" value="1"/>
</dbReference>
<dbReference type="InterPro" id="IPR036465">
    <property type="entry name" value="vWFA_dom_sf"/>
</dbReference>
<comment type="caution">
    <text evidence="2">The sequence shown here is derived from an EMBL/GenBank/DDBJ whole genome shotgun (WGS) entry which is preliminary data.</text>
</comment>
<dbReference type="OrthoDB" id="8996492at2"/>
<protein>
    <recommendedName>
        <fullName evidence="1">DUF58 domain-containing protein</fullName>
    </recommendedName>
</protein>
<reference evidence="2 3" key="1">
    <citation type="submission" date="2006-11" db="EMBL/GenBank/DDBJ databases">
        <authorList>
            <person name="Giovannoni S."/>
            <person name="Vergin K."/>
            <person name="Ferriera S."/>
            <person name="Johnson J."/>
            <person name="Kravitz S."/>
            <person name="Beeson K."/>
            <person name="Sutton G."/>
            <person name="Rogers Y.-H."/>
            <person name="Friedman R."/>
            <person name="Frazier M."/>
            <person name="Venter J.C."/>
        </authorList>
    </citation>
    <scope>NUCLEOTIDE SEQUENCE [LARGE SCALE GENOMIC DNA]</scope>
    <source>
        <strain evidence="2 3">HTCC2181</strain>
    </source>
</reference>